<dbReference type="PANTHER" id="PTHR43661:SF3">
    <property type="entry name" value="D-XYLONATE DEHYDRATASE YAGF-RELATED"/>
    <property type="match status" value="1"/>
</dbReference>
<evidence type="ECO:0000256" key="8">
    <source>
        <dbReference type="ARBA" id="ARBA00023014"/>
    </source>
</evidence>
<name>A0ABU4GRM8_9CLOT</name>
<accession>A0ABU4GRM8</accession>
<dbReference type="GO" id="GO:0004160">
    <property type="term" value="F:dihydroxy-acid dehydratase activity"/>
    <property type="evidence" value="ECO:0007669"/>
    <property type="project" value="UniProtKB-EC"/>
</dbReference>
<evidence type="ECO:0000256" key="12">
    <source>
        <dbReference type="ARBA" id="ARBA00029436"/>
    </source>
</evidence>
<dbReference type="InterPro" id="IPR004404">
    <property type="entry name" value="DihydroxyA_deHydtase"/>
</dbReference>
<evidence type="ECO:0000256" key="7">
    <source>
        <dbReference type="ARBA" id="ARBA00023004"/>
    </source>
</evidence>
<evidence type="ECO:0000256" key="15">
    <source>
        <dbReference type="ARBA" id="ARBA00034078"/>
    </source>
</evidence>
<evidence type="ECO:0000313" key="19">
    <source>
        <dbReference type="EMBL" id="MDW2800297.1"/>
    </source>
</evidence>
<keyword evidence="20" id="KW-1185">Reference proteome</keyword>
<evidence type="ECO:0000259" key="18">
    <source>
        <dbReference type="Pfam" id="PF24877"/>
    </source>
</evidence>
<keyword evidence="5" id="KW-0479">Metal-binding</keyword>
<dbReference type="InterPro" id="IPR037237">
    <property type="entry name" value="IlvD/EDD_N"/>
</dbReference>
<evidence type="ECO:0000256" key="5">
    <source>
        <dbReference type="ARBA" id="ARBA00022723"/>
    </source>
</evidence>
<comment type="catalytic activity">
    <reaction evidence="11">
        <text>(2R)-2,3-dihydroxy-3-methylbutanoate = 3-methyl-2-oxobutanoate + H2O</text>
        <dbReference type="Rhea" id="RHEA:24809"/>
        <dbReference type="ChEBI" id="CHEBI:11851"/>
        <dbReference type="ChEBI" id="CHEBI:15377"/>
        <dbReference type="ChEBI" id="CHEBI:49072"/>
        <dbReference type="EC" id="4.2.1.9"/>
    </reaction>
    <physiologicalReaction direction="left-to-right" evidence="11">
        <dbReference type="Rhea" id="RHEA:24810"/>
    </physiologicalReaction>
</comment>
<dbReference type="InterPro" id="IPR056740">
    <property type="entry name" value="ILV_EDD_C"/>
</dbReference>
<evidence type="ECO:0000256" key="10">
    <source>
        <dbReference type="ARBA" id="ARBA00023304"/>
    </source>
</evidence>
<comment type="cofactor">
    <cofactor evidence="15">
        <name>[2Fe-2S] cluster</name>
        <dbReference type="ChEBI" id="CHEBI:190135"/>
    </cofactor>
</comment>
<feature type="domain" description="Dihydroxy-acid/6-phosphogluconate dehydratase N-terminal" evidence="17">
    <location>
        <begin position="33"/>
        <end position="349"/>
    </location>
</feature>
<gene>
    <name evidence="19" type="primary">ilvD</name>
    <name evidence="19" type="ORF">RZO55_22260</name>
</gene>
<evidence type="ECO:0000256" key="4">
    <source>
        <dbReference type="ARBA" id="ARBA00022714"/>
    </source>
</evidence>
<dbReference type="SUPFAM" id="SSF143975">
    <property type="entry name" value="IlvD/EDD N-terminal domain-like"/>
    <property type="match status" value="1"/>
</dbReference>
<keyword evidence="8" id="KW-0411">Iron-sulfur</keyword>
<comment type="similarity">
    <text evidence="2">Belongs to the IlvD/Edd family.</text>
</comment>
<dbReference type="PROSITE" id="PS00886">
    <property type="entry name" value="ILVD_EDD_1"/>
    <property type="match status" value="1"/>
</dbReference>
<evidence type="ECO:0000256" key="3">
    <source>
        <dbReference type="ARBA" id="ARBA00022605"/>
    </source>
</evidence>
<dbReference type="InterPro" id="IPR042096">
    <property type="entry name" value="Dihydro-acid_dehy_C"/>
</dbReference>
<keyword evidence="6" id="KW-0460">Magnesium</keyword>
<dbReference type="Proteomes" id="UP001276854">
    <property type="component" value="Unassembled WGS sequence"/>
</dbReference>
<evidence type="ECO:0000256" key="9">
    <source>
        <dbReference type="ARBA" id="ARBA00023239"/>
    </source>
</evidence>
<dbReference type="Pfam" id="PF00920">
    <property type="entry name" value="ILVD_EDD_N"/>
    <property type="match status" value="1"/>
</dbReference>
<dbReference type="PANTHER" id="PTHR43661">
    <property type="entry name" value="D-XYLONATE DEHYDRATASE"/>
    <property type="match status" value="1"/>
</dbReference>
<dbReference type="InterPro" id="IPR000581">
    <property type="entry name" value="ILV_EDD_N"/>
</dbReference>
<evidence type="ECO:0000259" key="17">
    <source>
        <dbReference type="Pfam" id="PF00920"/>
    </source>
</evidence>
<evidence type="ECO:0000256" key="1">
    <source>
        <dbReference type="ARBA" id="ARBA00001946"/>
    </source>
</evidence>
<dbReference type="SUPFAM" id="SSF52016">
    <property type="entry name" value="LeuD/IlvD-like"/>
    <property type="match status" value="1"/>
</dbReference>
<keyword evidence="4" id="KW-0001">2Fe-2S</keyword>
<sequence>MMERSGKILCGLQNQYYRATYKSMGFTTEDLKRPMIGIANAWSECVPGHFNLRQVAQRVKDGIYRAGGTPVEFGVIGGCDGMGQGHDGMHYILPSREIIANSIESMAQINLFDGIVLLGSCDKIVPGMLMAAARLDIPCILLPGGPMEGGIEFDGRKSDQTSSTEAYGMLSANKITEKEYTSLENLACPTCGSCAYLGTANTMCSLSEALGMTLPDGGIIPAASAARLAVAEDTGIKIVELVEKNITARQIITKESMRNAIKICLAMSGSTNAVMHLTAIAHEAELDMNVLEEFDQLSGVTPQLAKINPASEYNMVDFYRAGGVSRLLEEMQPIICADEMTVTAHTVLDNIKNHIYQYPEDCRVIKTMADPFGYQGGVAVLRGNLAPDSGITKPGAFDESLHHFTGEAICFDSEEAAEEAILKGVIRDGHVVVIRYEGPKGGPGMREMYKAMKYLYGRGLSKTTALITDGRFSGTNNGCFVGHISPEAAEGGAIAIIKDGDRIEIDVEKRSINLLVSSEEIENRLKEWKRPEPKFKRGYLGLYCKIAASGSEGAILQYDKL</sequence>
<keyword evidence="7" id="KW-0408">Iron</keyword>
<evidence type="ECO:0000256" key="14">
    <source>
        <dbReference type="ARBA" id="ARBA00029490"/>
    </source>
</evidence>
<dbReference type="EMBL" id="JAWONS010000324">
    <property type="protein sequence ID" value="MDW2800297.1"/>
    <property type="molecule type" value="Genomic_DNA"/>
</dbReference>
<dbReference type="NCBIfam" id="TIGR00110">
    <property type="entry name" value="ilvD"/>
    <property type="match status" value="1"/>
</dbReference>
<reference evidence="19 20" key="1">
    <citation type="submission" date="2023-10" db="EMBL/GenBank/DDBJ databases">
        <title>A novel Glycoside Hydrolase 43-Like Enzyme from Clostrdium boliviensis is an Endo-xylanase, and a Candidate for Xylooligosaccharides Production from Different Xylan Substrates.</title>
        <authorList>
            <person name="Alvarez M.T."/>
            <person name="Rocabado-Villegas L.R."/>
            <person name="Salas-Veizaga D.M."/>
            <person name="Linares-Pasten J.A."/>
            <person name="Gudmundsdottir E.E."/>
            <person name="Hreggvidsson G.O."/>
            <person name="Adlercreutz P."/>
            <person name="Nordberg Karlsson E."/>
        </authorList>
    </citation>
    <scope>NUCLEOTIDE SEQUENCE [LARGE SCALE GENOMIC DNA]</scope>
    <source>
        <strain evidence="19 20">E-1</strain>
    </source>
</reference>
<comment type="caution">
    <text evidence="19">The sequence shown here is derived from an EMBL/GenBank/DDBJ whole genome shotgun (WGS) entry which is preliminary data.</text>
</comment>
<evidence type="ECO:0000256" key="2">
    <source>
        <dbReference type="ARBA" id="ARBA00006486"/>
    </source>
</evidence>
<dbReference type="RefSeq" id="WP_318066478.1">
    <property type="nucleotide sequence ID" value="NZ_JAWONS010000324.1"/>
</dbReference>
<proteinExistence type="inferred from homology"/>
<evidence type="ECO:0000313" key="20">
    <source>
        <dbReference type="Proteomes" id="UP001276854"/>
    </source>
</evidence>
<comment type="cofactor">
    <cofactor evidence="1">
        <name>Mg(2+)</name>
        <dbReference type="ChEBI" id="CHEBI:18420"/>
    </cofactor>
</comment>
<evidence type="ECO:0000256" key="13">
    <source>
        <dbReference type="ARBA" id="ARBA00029437"/>
    </source>
</evidence>
<organism evidence="19 20">
    <name type="scientific">Clostridium boliviensis</name>
    <dbReference type="NCBI Taxonomy" id="318465"/>
    <lineage>
        <taxon>Bacteria</taxon>
        <taxon>Bacillati</taxon>
        <taxon>Bacillota</taxon>
        <taxon>Clostridia</taxon>
        <taxon>Eubacteriales</taxon>
        <taxon>Clostridiaceae</taxon>
        <taxon>Clostridium</taxon>
    </lineage>
</organism>
<dbReference type="Pfam" id="PF24877">
    <property type="entry name" value="ILV_EDD_C"/>
    <property type="match status" value="1"/>
</dbReference>
<keyword evidence="10" id="KW-0100">Branched-chain amino acid biosynthesis</keyword>
<protein>
    <recommendedName>
        <fullName evidence="14 16">Dihydroxy-acid dehydratase</fullName>
        <ecNumber evidence="14 16">4.2.1.9</ecNumber>
    </recommendedName>
</protein>
<keyword evidence="9 19" id="KW-0456">Lyase</keyword>
<dbReference type="NCBIfam" id="NF002068">
    <property type="entry name" value="PRK00911.1"/>
    <property type="match status" value="1"/>
</dbReference>
<dbReference type="EC" id="4.2.1.9" evidence="14 16"/>
<comment type="pathway">
    <text evidence="13">Amino-acid biosynthesis; L-isoleucine biosynthesis; L-isoleucine from 2-oxobutanoate: step 3/4.</text>
</comment>
<comment type="pathway">
    <text evidence="12">Amino-acid biosynthesis; L-valine biosynthesis; L-valine from pyruvate: step 3/4.</text>
</comment>
<evidence type="ECO:0000256" key="16">
    <source>
        <dbReference type="NCBIfam" id="TIGR00110"/>
    </source>
</evidence>
<feature type="domain" description="Dihydroxy-acid/6-phosphogluconate dehydratase C-terminal" evidence="18">
    <location>
        <begin position="364"/>
        <end position="554"/>
    </location>
</feature>
<evidence type="ECO:0000256" key="11">
    <source>
        <dbReference type="ARBA" id="ARBA00029304"/>
    </source>
</evidence>
<keyword evidence="3" id="KW-0028">Amino-acid biosynthesis</keyword>
<dbReference type="InterPro" id="IPR020558">
    <property type="entry name" value="DiOHA_6PGluconate_deHydtase_CS"/>
</dbReference>
<dbReference type="Gene3D" id="3.50.30.80">
    <property type="entry name" value="IlvD/EDD C-terminal domain-like"/>
    <property type="match status" value="1"/>
</dbReference>
<evidence type="ECO:0000256" key="6">
    <source>
        <dbReference type="ARBA" id="ARBA00022842"/>
    </source>
</evidence>